<reference evidence="5" key="1">
    <citation type="submission" date="2023-01" db="EMBL/GenBank/DDBJ databases">
        <title>Genome assembly of the deep-sea coral Lophelia pertusa.</title>
        <authorList>
            <person name="Herrera S."/>
            <person name="Cordes E."/>
        </authorList>
    </citation>
    <scope>NUCLEOTIDE SEQUENCE</scope>
    <source>
        <strain evidence="5">USNM1676648</strain>
        <tissue evidence="5">Polyp</tissue>
    </source>
</reference>
<comment type="caution">
    <text evidence="5">The sequence shown here is derived from an EMBL/GenBank/DDBJ whole genome shotgun (WGS) entry which is preliminary data.</text>
</comment>
<evidence type="ECO:0000313" key="6">
    <source>
        <dbReference type="Proteomes" id="UP001163046"/>
    </source>
</evidence>
<dbReference type="AlphaFoldDB" id="A0A9W9Z490"/>
<organism evidence="5 6">
    <name type="scientific">Desmophyllum pertusum</name>
    <dbReference type="NCBI Taxonomy" id="174260"/>
    <lineage>
        <taxon>Eukaryota</taxon>
        <taxon>Metazoa</taxon>
        <taxon>Cnidaria</taxon>
        <taxon>Anthozoa</taxon>
        <taxon>Hexacorallia</taxon>
        <taxon>Scleractinia</taxon>
        <taxon>Caryophylliina</taxon>
        <taxon>Caryophylliidae</taxon>
        <taxon>Desmophyllum</taxon>
    </lineage>
</organism>
<dbReference type="Pfam" id="PF01549">
    <property type="entry name" value="ShK"/>
    <property type="match status" value="5"/>
</dbReference>
<evidence type="ECO:0000256" key="1">
    <source>
        <dbReference type="ARBA" id="ARBA00022656"/>
    </source>
</evidence>
<dbReference type="SUPFAM" id="SSF57625">
    <property type="entry name" value="Invertebrate chitin-binding proteins"/>
    <property type="match status" value="1"/>
</dbReference>
<dbReference type="GO" id="GO:0090729">
    <property type="term" value="F:toxin activity"/>
    <property type="evidence" value="ECO:0007669"/>
    <property type="project" value="UniProtKB-KW"/>
</dbReference>
<dbReference type="Pfam" id="PF00188">
    <property type="entry name" value="CAP"/>
    <property type="match status" value="1"/>
</dbReference>
<dbReference type="InterPro" id="IPR036508">
    <property type="entry name" value="Chitin-bd_dom_sf"/>
</dbReference>
<dbReference type="GO" id="GO:0005576">
    <property type="term" value="C:extracellular region"/>
    <property type="evidence" value="ECO:0007669"/>
    <property type="project" value="InterPro"/>
</dbReference>
<dbReference type="InterPro" id="IPR014044">
    <property type="entry name" value="CAP_dom"/>
</dbReference>
<protein>
    <submittedName>
        <fullName evidence="5">Peptidase inhibitor</fullName>
    </submittedName>
</protein>
<dbReference type="SUPFAM" id="SSF55797">
    <property type="entry name" value="PR-1-like"/>
    <property type="match status" value="1"/>
</dbReference>
<dbReference type="InterPro" id="IPR001283">
    <property type="entry name" value="CRISP-related"/>
</dbReference>
<keyword evidence="1" id="KW-0800">Toxin</keyword>
<feature type="domain" description="Chitin-binding type-2" evidence="3">
    <location>
        <begin position="540"/>
        <end position="596"/>
    </location>
</feature>
<accession>A0A9W9Z490</accession>
<dbReference type="InterPro" id="IPR003582">
    <property type="entry name" value="ShKT_dom"/>
</dbReference>
<dbReference type="Proteomes" id="UP001163046">
    <property type="component" value="Unassembled WGS sequence"/>
</dbReference>
<dbReference type="PROSITE" id="PS51670">
    <property type="entry name" value="SHKT"/>
    <property type="match status" value="2"/>
</dbReference>
<dbReference type="SMART" id="SM00254">
    <property type="entry name" value="ShKT"/>
    <property type="match status" value="5"/>
</dbReference>
<dbReference type="GO" id="GO:0008061">
    <property type="term" value="F:chitin binding"/>
    <property type="evidence" value="ECO:0007669"/>
    <property type="project" value="InterPro"/>
</dbReference>
<evidence type="ECO:0000259" key="3">
    <source>
        <dbReference type="PROSITE" id="PS50940"/>
    </source>
</evidence>
<name>A0A9W9Z490_9CNID</name>
<dbReference type="Gene3D" id="3.40.33.10">
    <property type="entry name" value="CAP"/>
    <property type="match status" value="1"/>
</dbReference>
<dbReference type="SMART" id="SM00494">
    <property type="entry name" value="ChtBD2"/>
    <property type="match status" value="1"/>
</dbReference>
<feature type="domain" description="ShKT" evidence="4">
    <location>
        <begin position="499"/>
        <end position="543"/>
    </location>
</feature>
<evidence type="ECO:0000259" key="4">
    <source>
        <dbReference type="PROSITE" id="PS51670"/>
    </source>
</evidence>
<dbReference type="OrthoDB" id="337038at2759"/>
<dbReference type="InterPro" id="IPR002413">
    <property type="entry name" value="V5_allergen-like"/>
</dbReference>
<dbReference type="PANTHER" id="PTHR10334">
    <property type="entry name" value="CYSTEINE-RICH SECRETORY PROTEIN-RELATED"/>
    <property type="match status" value="1"/>
</dbReference>
<dbReference type="InterPro" id="IPR035940">
    <property type="entry name" value="CAP_sf"/>
</dbReference>
<dbReference type="PROSITE" id="PS50940">
    <property type="entry name" value="CHIT_BIND_II"/>
    <property type="match status" value="1"/>
</dbReference>
<dbReference type="InterPro" id="IPR002557">
    <property type="entry name" value="Chitin-bd_dom"/>
</dbReference>
<comment type="caution">
    <text evidence="2">Lacks conserved residue(s) required for the propagation of feature annotation.</text>
</comment>
<dbReference type="CDD" id="cd05380">
    <property type="entry name" value="CAP_euk"/>
    <property type="match status" value="1"/>
</dbReference>
<feature type="domain" description="ShKT" evidence="4">
    <location>
        <begin position="426"/>
        <end position="460"/>
    </location>
</feature>
<dbReference type="EMBL" id="MU826826">
    <property type="protein sequence ID" value="KAJ7375078.1"/>
    <property type="molecule type" value="Genomic_DNA"/>
</dbReference>
<dbReference type="Gene3D" id="1.10.10.1940">
    <property type="match status" value="1"/>
</dbReference>
<dbReference type="Pfam" id="PF01607">
    <property type="entry name" value="CBM_14"/>
    <property type="match status" value="1"/>
</dbReference>
<sequence>MFPRQDLFGRLACLVLCFILQFRRKDRVSSIYNTPPTRADFTTCRLTVEDKEKFLSEHNKFRGMVDPPAADMEYLLWDDSLANLAQMWADKCIWDHGFLKFGDEYPYPVAFEGQLGQNLARDSVKLENPEDRVERWYQEYTKYTYNKYPNTCRSSPCGHYTQLAWAKVKYVGCAVKACAWQDMRLPAGQEGTMVACDYGPSSGNVEGEYPYQKGTPCSKCASGNGFCYKNLCSKYELKEIAINFDKDCGGTGYPESMCTTDPDLMEIKCPKMCNLCKCPLKCQNGGTVNTQTCICSCPTGWKGMDCSEKDCPPGYYGENCEHRYVDRIGTEDCEWRVKNGHSCELQYMKNDCALTCSKAGANKAAETTPAPVTTLPAPPLTTTECILNLNFGCEKWAAFGECEKNAAWMIPNCCVSCEYHQAPKDCLDSSTSCPVWAYTGECENNREWMIENCNKSCNQCGDCKDTDAKCPSWALLDQCSSGDRITFVNTNCRKSCGLCRVYDRNKYCPAWAAMDECKKSNWTWMVDHCPRSCDVPFSESSFCGGKTNGNYQVPTTCEAFIACSNGVTSHVACPVGKRFDTVKRTCEPANQATCTVGFLSKKSKSLKMIATL</sequence>
<dbReference type="SMART" id="SM00198">
    <property type="entry name" value="SCP"/>
    <property type="match status" value="1"/>
</dbReference>
<feature type="disulfide bond" evidence="2">
    <location>
        <begin position="426"/>
        <end position="460"/>
    </location>
</feature>
<dbReference type="PRINTS" id="PR00837">
    <property type="entry name" value="V5TPXLIKE"/>
</dbReference>
<gene>
    <name evidence="5" type="primary">r3hdml</name>
    <name evidence="5" type="ORF">OS493_001810</name>
</gene>
<evidence type="ECO:0000313" key="5">
    <source>
        <dbReference type="EMBL" id="KAJ7375078.1"/>
    </source>
</evidence>
<dbReference type="PRINTS" id="PR00838">
    <property type="entry name" value="V5ALLERGEN"/>
</dbReference>
<keyword evidence="2" id="KW-1015">Disulfide bond</keyword>
<proteinExistence type="predicted"/>
<dbReference type="Gene3D" id="3.20.20.80">
    <property type="entry name" value="Glycosidases"/>
    <property type="match status" value="1"/>
</dbReference>
<keyword evidence="6" id="KW-1185">Reference proteome</keyword>
<evidence type="ECO:0000256" key="2">
    <source>
        <dbReference type="PROSITE-ProRule" id="PRU01005"/>
    </source>
</evidence>